<evidence type="ECO:0000313" key="1">
    <source>
        <dbReference type="EMBL" id="KRQ17452.1"/>
    </source>
</evidence>
<dbReference type="AlphaFoldDB" id="A0A0R3EBR2"/>
<sequence>MRLEGMRLEPIFVLLMGAEVVEDDVKLSTRKGRGKAVHEIEKLDTATALGMRCDDLSGGDFKRRKQCCGAMPLVVVALAGQGAAIGQLQMALRSFQGLGRGLFVHA</sequence>
<dbReference type="Proteomes" id="UP000051936">
    <property type="component" value="Unassembled WGS sequence"/>
</dbReference>
<comment type="caution">
    <text evidence="1">The sequence shown here is derived from an EMBL/GenBank/DDBJ whole genome shotgun (WGS) entry which is preliminary data.</text>
</comment>
<accession>A0A0R3EBR2</accession>
<name>A0A0R3EBR2_9BRAD</name>
<organism evidence="1 2">
    <name type="scientific">Bradyrhizobium manausense</name>
    <dbReference type="NCBI Taxonomy" id="989370"/>
    <lineage>
        <taxon>Bacteria</taxon>
        <taxon>Pseudomonadati</taxon>
        <taxon>Pseudomonadota</taxon>
        <taxon>Alphaproteobacteria</taxon>
        <taxon>Hyphomicrobiales</taxon>
        <taxon>Nitrobacteraceae</taxon>
        <taxon>Bradyrhizobium</taxon>
    </lineage>
</organism>
<dbReference type="EMBL" id="LJYG01000012">
    <property type="protein sequence ID" value="KRQ17452.1"/>
    <property type="molecule type" value="Genomic_DNA"/>
</dbReference>
<gene>
    <name evidence="1" type="ORF">AOQ71_02085</name>
</gene>
<protein>
    <submittedName>
        <fullName evidence="1">Uncharacterized protein</fullName>
    </submittedName>
</protein>
<proteinExistence type="predicted"/>
<keyword evidence="2" id="KW-1185">Reference proteome</keyword>
<evidence type="ECO:0000313" key="2">
    <source>
        <dbReference type="Proteomes" id="UP000051936"/>
    </source>
</evidence>
<reference evidence="1 2" key="1">
    <citation type="submission" date="2015-09" db="EMBL/GenBank/DDBJ databases">
        <title>Draft Genome Sequence of Bradyrhizobium manausense Strain BR 3351T, a Novel Symbiotic Nitrogen-Fixing Alphaproteobacterium Isolated from Brazilian Amazon Rain Forest.</title>
        <authorList>
            <person name="De Araujo J.L."/>
            <person name="Zilli J.E."/>
        </authorList>
    </citation>
    <scope>NUCLEOTIDE SEQUENCE [LARGE SCALE GENOMIC DNA]</scope>
    <source>
        <strain evidence="1 2">BR3351</strain>
    </source>
</reference>